<evidence type="ECO:0000256" key="3">
    <source>
        <dbReference type="ARBA" id="ARBA00022694"/>
    </source>
</evidence>
<dbReference type="Pfam" id="PF12627">
    <property type="entry name" value="PolyA_pol_RNAbd"/>
    <property type="match status" value="1"/>
</dbReference>
<dbReference type="EMBL" id="QOCE01000033">
    <property type="protein sequence ID" value="RBW54072.1"/>
    <property type="molecule type" value="Genomic_DNA"/>
</dbReference>
<dbReference type="InterPro" id="IPR002646">
    <property type="entry name" value="PolA_pol_head_dom"/>
</dbReference>
<sequence length="387" mass="41935">MTRISDKWIFDPSTQKVCSALTGDGAIALFVGGCVRNALLGVPVSDIDIATDATPDRVMRLAKAAGIRAIPTGIEHGTVTLVQDGIPHEITTFRRDVATDGRRAVVAFSTDVAEDAARRDFTMNALYACPDGEILDPLDGLPDLQARRVRFIGNPRHRIQEDYLRSMRYFRFHAWYGDKSAGLDPEALGAIAENLEGLETLSRERVGGELLKLLQATDPAPAVAAMRSTGVLSAILPGTDDRALALVVHNEFLAGVEPDGLRRLAVLGDIDPMVQLRLSKAQAGRLKRLRTAALDTTLMAAALAYRFGSDLARDSLLVRSALLEQPWDPNVEQQIALGALAVFPIRAVDLMPDLQGQALGARLKLLETAWIASGFTLGREELLSQKK</sequence>
<dbReference type="PANTHER" id="PTHR46173:SF1">
    <property type="entry name" value="CCA TRNA NUCLEOTIDYLTRANSFERASE 1, MITOCHONDRIAL"/>
    <property type="match status" value="1"/>
</dbReference>
<comment type="cofactor">
    <cofactor evidence="1">
        <name>Mg(2+)</name>
        <dbReference type="ChEBI" id="CHEBI:18420"/>
    </cofactor>
</comment>
<evidence type="ECO:0000256" key="5">
    <source>
        <dbReference type="ARBA" id="ARBA00022723"/>
    </source>
</evidence>
<comment type="similarity">
    <text evidence="8">Belongs to the tRNA nucleotidyltransferase/poly(A) polymerase family.</text>
</comment>
<evidence type="ECO:0000256" key="2">
    <source>
        <dbReference type="ARBA" id="ARBA00022679"/>
    </source>
</evidence>
<dbReference type="Proteomes" id="UP000252706">
    <property type="component" value="Unassembled WGS sequence"/>
</dbReference>
<evidence type="ECO:0000313" key="11">
    <source>
        <dbReference type="EMBL" id="RBW54072.1"/>
    </source>
</evidence>
<evidence type="ECO:0000256" key="7">
    <source>
        <dbReference type="ARBA" id="ARBA00022842"/>
    </source>
</evidence>
<evidence type="ECO:0000256" key="1">
    <source>
        <dbReference type="ARBA" id="ARBA00001946"/>
    </source>
</evidence>
<reference evidence="11 12" key="1">
    <citation type="submission" date="2018-07" db="EMBL/GenBank/DDBJ databases">
        <title>Modular assembly of carbohydrate-degrading microbial communities in the ocean.</title>
        <authorList>
            <person name="Enke T.N."/>
            <person name="Datta M.S."/>
            <person name="Schwartzman J.A."/>
            <person name="Cermak N."/>
            <person name="Schmitz D.A."/>
            <person name="Barrere J."/>
            <person name="Cordero O.X."/>
        </authorList>
    </citation>
    <scope>NUCLEOTIDE SEQUENCE [LARGE SCALE GENOMIC DNA]</scope>
    <source>
        <strain evidence="11 12">C3M10</strain>
    </source>
</reference>
<dbReference type="Gene3D" id="3.30.460.10">
    <property type="entry name" value="Beta Polymerase, domain 2"/>
    <property type="match status" value="1"/>
</dbReference>
<organism evidence="11 12">
    <name type="scientific">Phaeobacter gallaeciensis</name>
    <dbReference type="NCBI Taxonomy" id="60890"/>
    <lineage>
        <taxon>Bacteria</taxon>
        <taxon>Pseudomonadati</taxon>
        <taxon>Pseudomonadota</taxon>
        <taxon>Alphaproteobacteria</taxon>
        <taxon>Rhodobacterales</taxon>
        <taxon>Roseobacteraceae</taxon>
        <taxon>Phaeobacter</taxon>
    </lineage>
</organism>
<evidence type="ECO:0000259" key="10">
    <source>
        <dbReference type="Pfam" id="PF12627"/>
    </source>
</evidence>
<dbReference type="SUPFAM" id="SSF81301">
    <property type="entry name" value="Nucleotidyltransferase"/>
    <property type="match status" value="1"/>
</dbReference>
<comment type="caution">
    <text evidence="11">The sequence shown here is derived from an EMBL/GenBank/DDBJ whole genome shotgun (WGS) entry which is preliminary data.</text>
</comment>
<dbReference type="OrthoDB" id="9805698at2"/>
<dbReference type="RefSeq" id="WP_113824016.1">
    <property type="nucleotide sequence ID" value="NZ_QOCE01000033.1"/>
</dbReference>
<keyword evidence="4" id="KW-0548">Nucleotidyltransferase</keyword>
<dbReference type="GO" id="GO:0000049">
    <property type="term" value="F:tRNA binding"/>
    <property type="evidence" value="ECO:0007669"/>
    <property type="project" value="TreeGrafter"/>
</dbReference>
<evidence type="ECO:0000313" key="12">
    <source>
        <dbReference type="Proteomes" id="UP000252706"/>
    </source>
</evidence>
<dbReference type="SUPFAM" id="SSF81891">
    <property type="entry name" value="Poly A polymerase C-terminal region-like"/>
    <property type="match status" value="1"/>
</dbReference>
<dbReference type="InterPro" id="IPR050264">
    <property type="entry name" value="Bact_CCA-adding_enz_type3_sf"/>
</dbReference>
<keyword evidence="7" id="KW-0460">Magnesium</keyword>
<dbReference type="AlphaFoldDB" id="A0A366X0W4"/>
<keyword evidence="8" id="KW-0694">RNA-binding</keyword>
<evidence type="ECO:0000256" key="8">
    <source>
        <dbReference type="RuleBase" id="RU003953"/>
    </source>
</evidence>
<evidence type="ECO:0000256" key="6">
    <source>
        <dbReference type="ARBA" id="ARBA00022741"/>
    </source>
</evidence>
<keyword evidence="3" id="KW-0819">tRNA processing</keyword>
<feature type="domain" description="Poly A polymerase head" evidence="9">
    <location>
        <begin position="30"/>
        <end position="150"/>
    </location>
</feature>
<dbReference type="InterPro" id="IPR032828">
    <property type="entry name" value="PolyA_RNA-bd"/>
</dbReference>
<proteinExistence type="inferred from homology"/>
<dbReference type="Pfam" id="PF01743">
    <property type="entry name" value="PolyA_pol"/>
    <property type="match status" value="1"/>
</dbReference>
<keyword evidence="6" id="KW-0547">Nucleotide-binding</keyword>
<feature type="domain" description="tRNA nucleotidyltransferase/poly(A) polymerase RNA and SrmB- binding" evidence="10">
    <location>
        <begin position="183"/>
        <end position="240"/>
    </location>
</feature>
<dbReference type="GO" id="GO:0016779">
    <property type="term" value="F:nucleotidyltransferase activity"/>
    <property type="evidence" value="ECO:0007669"/>
    <property type="project" value="UniProtKB-KW"/>
</dbReference>
<dbReference type="InterPro" id="IPR043519">
    <property type="entry name" value="NT_sf"/>
</dbReference>
<dbReference type="GO" id="GO:0046872">
    <property type="term" value="F:metal ion binding"/>
    <property type="evidence" value="ECO:0007669"/>
    <property type="project" value="UniProtKB-KW"/>
</dbReference>
<dbReference type="GO" id="GO:0008033">
    <property type="term" value="P:tRNA processing"/>
    <property type="evidence" value="ECO:0007669"/>
    <property type="project" value="UniProtKB-KW"/>
</dbReference>
<evidence type="ECO:0000256" key="4">
    <source>
        <dbReference type="ARBA" id="ARBA00022695"/>
    </source>
</evidence>
<keyword evidence="2 8" id="KW-0808">Transferase</keyword>
<dbReference type="GO" id="GO:0000166">
    <property type="term" value="F:nucleotide binding"/>
    <property type="evidence" value="ECO:0007669"/>
    <property type="project" value="UniProtKB-KW"/>
</dbReference>
<accession>A0A366X0W4</accession>
<gene>
    <name evidence="11" type="ORF">DS909_13680</name>
</gene>
<dbReference type="CDD" id="cd05398">
    <property type="entry name" value="NT_ClassII-CCAase"/>
    <property type="match status" value="1"/>
</dbReference>
<dbReference type="Gene3D" id="1.10.3090.10">
    <property type="entry name" value="cca-adding enzyme, domain 2"/>
    <property type="match status" value="1"/>
</dbReference>
<name>A0A366X0W4_9RHOB</name>
<keyword evidence="5" id="KW-0479">Metal-binding</keyword>
<protein>
    <submittedName>
        <fullName evidence="11">CCA tRNA nucleotidyltransferase</fullName>
    </submittedName>
</protein>
<dbReference type="PANTHER" id="PTHR46173">
    <property type="entry name" value="CCA TRNA NUCLEOTIDYLTRANSFERASE 1, MITOCHONDRIAL"/>
    <property type="match status" value="1"/>
</dbReference>
<evidence type="ECO:0000259" key="9">
    <source>
        <dbReference type="Pfam" id="PF01743"/>
    </source>
</evidence>